<dbReference type="GO" id="GO:0000976">
    <property type="term" value="F:transcription cis-regulatory region binding"/>
    <property type="evidence" value="ECO:0007669"/>
    <property type="project" value="TreeGrafter"/>
</dbReference>
<evidence type="ECO:0000256" key="3">
    <source>
        <dbReference type="ARBA" id="ARBA00023125"/>
    </source>
</evidence>
<keyword evidence="2" id="KW-0805">Transcription regulation</keyword>
<keyword evidence="4" id="KW-0804">Transcription</keyword>
<dbReference type="Proteomes" id="UP000184268">
    <property type="component" value="Unassembled WGS sequence"/>
</dbReference>
<dbReference type="Gene3D" id="1.10.10.10">
    <property type="entry name" value="Winged helix-like DNA-binding domain superfamily/Winged helix DNA-binding domain"/>
    <property type="match status" value="1"/>
</dbReference>
<accession>A0A1M5X2L5</accession>
<sequence length="291" mass="31974">MAELSLRQLRVFVSVAHSGNLGQSAEALFLTRGAVSQAIKALEQQLGVALFERRTQRLLLNSQGRQLLPLAEALLAQEQGVQALFHSGALQIPLRLGASTTIGNYLLPTLLAQHWPGEWPLPQVQLANSEHLQQALLQRELDLALVESESLHSELSRWPWREDEMVLIAPADHPLAGQSAAWSALEGQPWVLREPRSGSRAQFDHRVAPQLQRVQVVLELGQLEAVVRAVAAGLGLSLVSRLACQQAIAQGQVSELRLPETLVRRLYLVHPPSSDALPALQRLKGLWSGEQ</sequence>
<evidence type="ECO:0000313" key="7">
    <source>
        <dbReference type="Proteomes" id="UP000184268"/>
    </source>
</evidence>
<dbReference type="SUPFAM" id="SSF46785">
    <property type="entry name" value="Winged helix' DNA-binding domain"/>
    <property type="match status" value="1"/>
</dbReference>
<keyword evidence="7" id="KW-1185">Reference proteome</keyword>
<dbReference type="SUPFAM" id="SSF53850">
    <property type="entry name" value="Periplasmic binding protein-like II"/>
    <property type="match status" value="1"/>
</dbReference>
<feature type="domain" description="HTH lysR-type" evidence="5">
    <location>
        <begin position="4"/>
        <end position="61"/>
    </location>
</feature>
<dbReference type="Gene3D" id="3.40.190.10">
    <property type="entry name" value="Periplasmic binding protein-like II"/>
    <property type="match status" value="2"/>
</dbReference>
<reference evidence="7" key="1">
    <citation type="submission" date="2016-11" db="EMBL/GenBank/DDBJ databases">
        <authorList>
            <person name="Varghese N."/>
            <person name="Submissions S."/>
        </authorList>
    </citation>
    <scope>NUCLEOTIDE SEQUENCE [LARGE SCALE GENOMIC DNA]</scope>
    <source>
        <strain evidence="7">DSM 16917</strain>
    </source>
</reference>
<evidence type="ECO:0000256" key="1">
    <source>
        <dbReference type="ARBA" id="ARBA00009437"/>
    </source>
</evidence>
<dbReference type="InterPro" id="IPR036390">
    <property type="entry name" value="WH_DNA-bd_sf"/>
</dbReference>
<dbReference type="Pfam" id="PF00126">
    <property type="entry name" value="HTH_1"/>
    <property type="match status" value="1"/>
</dbReference>
<organism evidence="6 7">
    <name type="scientific">Ferrimonas marina</name>
    <dbReference type="NCBI Taxonomy" id="299255"/>
    <lineage>
        <taxon>Bacteria</taxon>
        <taxon>Pseudomonadati</taxon>
        <taxon>Pseudomonadota</taxon>
        <taxon>Gammaproteobacteria</taxon>
        <taxon>Alteromonadales</taxon>
        <taxon>Ferrimonadaceae</taxon>
        <taxon>Ferrimonas</taxon>
    </lineage>
</organism>
<evidence type="ECO:0000313" key="6">
    <source>
        <dbReference type="EMBL" id="SHH93822.1"/>
    </source>
</evidence>
<dbReference type="PANTHER" id="PTHR30126:SF94">
    <property type="entry name" value="LYSR FAMILY TRANSCRIPTIONAL REGULATOR"/>
    <property type="match status" value="1"/>
</dbReference>
<dbReference type="InterPro" id="IPR005119">
    <property type="entry name" value="LysR_subst-bd"/>
</dbReference>
<protein>
    <submittedName>
        <fullName evidence="6">DNA-binding transcriptional regulator, LysR family</fullName>
    </submittedName>
</protein>
<dbReference type="PRINTS" id="PR00039">
    <property type="entry name" value="HTHLYSR"/>
</dbReference>
<evidence type="ECO:0000256" key="4">
    <source>
        <dbReference type="ARBA" id="ARBA00023163"/>
    </source>
</evidence>
<dbReference type="STRING" id="299255.SAMN02745129_3156"/>
<dbReference type="AlphaFoldDB" id="A0A1M5X2L5"/>
<dbReference type="EMBL" id="FQXG01000005">
    <property type="protein sequence ID" value="SHH93822.1"/>
    <property type="molecule type" value="Genomic_DNA"/>
</dbReference>
<dbReference type="GO" id="GO:0003700">
    <property type="term" value="F:DNA-binding transcription factor activity"/>
    <property type="evidence" value="ECO:0007669"/>
    <property type="project" value="InterPro"/>
</dbReference>
<evidence type="ECO:0000259" key="5">
    <source>
        <dbReference type="PROSITE" id="PS50931"/>
    </source>
</evidence>
<evidence type="ECO:0000256" key="2">
    <source>
        <dbReference type="ARBA" id="ARBA00023015"/>
    </source>
</evidence>
<dbReference type="InterPro" id="IPR000847">
    <property type="entry name" value="LysR_HTH_N"/>
</dbReference>
<comment type="similarity">
    <text evidence="1">Belongs to the LysR transcriptional regulatory family.</text>
</comment>
<dbReference type="InterPro" id="IPR036388">
    <property type="entry name" value="WH-like_DNA-bd_sf"/>
</dbReference>
<dbReference type="PROSITE" id="PS50931">
    <property type="entry name" value="HTH_LYSR"/>
    <property type="match status" value="1"/>
</dbReference>
<gene>
    <name evidence="6" type="ORF">SAMN02745129_3156</name>
</gene>
<dbReference type="Pfam" id="PF03466">
    <property type="entry name" value="LysR_substrate"/>
    <property type="match status" value="1"/>
</dbReference>
<name>A0A1M5X2L5_9GAMM</name>
<dbReference type="PANTHER" id="PTHR30126">
    <property type="entry name" value="HTH-TYPE TRANSCRIPTIONAL REGULATOR"/>
    <property type="match status" value="1"/>
</dbReference>
<proteinExistence type="inferred from homology"/>
<keyword evidence="3 6" id="KW-0238">DNA-binding</keyword>